<name>A0AC35U9V0_9BILA</name>
<evidence type="ECO:0000313" key="2">
    <source>
        <dbReference type="WBParaSite" id="RSKR_0000917650.1"/>
    </source>
</evidence>
<reference evidence="2" key="1">
    <citation type="submission" date="2016-11" db="UniProtKB">
        <authorList>
            <consortium name="WormBaseParasite"/>
        </authorList>
    </citation>
    <scope>IDENTIFICATION</scope>
    <source>
        <strain evidence="2">KR3021</strain>
    </source>
</reference>
<evidence type="ECO:0000313" key="1">
    <source>
        <dbReference type="Proteomes" id="UP000095286"/>
    </source>
</evidence>
<proteinExistence type="predicted"/>
<accession>A0AC35U9V0</accession>
<organism evidence="1 2">
    <name type="scientific">Rhabditophanes sp. KR3021</name>
    <dbReference type="NCBI Taxonomy" id="114890"/>
    <lineage>
        <taxon>Eukaryota</taxon>
        <taxon>Metazoa</taxon>
        <taxon>Ecdysozoa</taxon>
        <taxon>Nematoda</taxon>
        <taxon>Chromadorea</taxon>
        <taxon>Rhabditida</taxon>
        <taxon>Tylenchina</taxon>
        <taxon>Panagrolaimomorpha</taxon>
        <taxon>Strongyloidoidea</taxon>
        <taxon>Alloionematidae</taxon>
        <taxon>Rhabditophanes</taxon>
    </lineage>
</organism>
<sequence>MSEGRFKVYAGPKLNITPPATFKFKRTLRYGRRMLVNYRFQTTNDALRLPPIAQSSHLGLEEDQNRDLSWTKNVALPTQKAN</sequence>
<dbReference type="WBParaSite" id="RSKR_0000917650.1">
    <property type="protein sequence ID" value="RSKR_0000917650.1"/>
    <property type="gene ID" value="RSKR_0000917650"/>
</dbReference>
<protein>
    <submittedName>
        <fullName evidence="2">Major sperm protein</fullName>
    </submittedName>
</protein>
<dbReference type="Proteomes" id="UP000095286">
    <property type="component" value="Unplaced"/>
</dbReference>